<keyword evidence="7 12" id="KW-0964">Secreted</keyword>
<dbReference type="PRINTS" id="PR00264">
    <property type="entry name" value="INTERLEUKIN1"/>
</dbReference>
<dbReference type="GO" id="GO:0010628">
    <property type="term" value="P:positive regulation of gene expression"/>
    <property type="evidence" value="ECO:0007669"/>
    <property type="project" value="TreeGrafter"/>
</dbReference>
<dbReference type="GeneID" id="115013355"/>
<evidence type="ECO:0000256" key="2">
    <source>
        <dbReference type="ARBA" id="ARBA00004514"/>
    </source>
</evidence>
<evidence type="ECO:0000256" key="4">
    <source>
        <dbReference type="ARBA" id="ARBA00010448"/>
    </source>
</evidence>
<dbReference type="GO" id="GO:0051781">
    <property type="term" value="P:positive regulation of cell division"/>
    <property type="evidence" value="ECO:0007669"/>
    <property type="project" value="UniProtKB-KW"/>
</dbReference>
<evidence type="ECO:0000313" key="13">
    <source>
        <dbReference type="Proteomes" id="UP000504630"/>
    </source>
</evidence>
<dbReference type="GO" id="GO:0005149">
    <property type="term" value="F:interleukin-1 receptor binding"/>
    <property type="evidence" value="ECO:0007669"/>
    <property type="project" value="UniProtKB-UniRule"/>
</dbReference>
<dbReference type="GO" id="GO:0006955">
    <property type="term" value="P:immune response"/>
    <property type="evidence" value="ECO:0007669"/>
    <property type="project" value="InterPro"/>
</dbReference>
<dbReference type="RefSeq" id="XP_029295446.1">
    <property type="nucleotide sequence ID" value="XM_029439586.1"/>
</dbReference>
<dbReference type="GO" id="GO:0005125">
    <property type="term" value="F:cytokine activity"/>
    <property type="evidence" value="ECO:0007669"/>
    <property type="project" value="UniProtKB-UniRule"/>
</dbReference>
<dbReference type="PRINTS" id="PR01359">
    <property type="entry name" value="INTRLEUKIN1B"/>
</dbReference>
<keyword evidence="13" id="KW-1185">Reference proteome</keyword>
<protein>
    <recommendedName>
        <fullName evidence="12">Interleukin-1</fullName>
    </recommendedName>
</protein>
<dbReference type="InterPro" id="IPR000975">
    <property type="entry name" value="IL-1_fam"/>
</dbReference>
<accession>A0A6J2QCS5</accession>
<gene>
    <name evidence="14" type="primary">il1b</name>
</gene>
<dbReference type="GO" id="GO:0019221">
    <property type="term" value="P:cytokine-mediated signaling pathway"/>
    <property type="evidence" value="ECO:0007669"/>
    <property type="project" value="TreeGrafter"/>
</dbReference>
<dbReference type="GO" id="GO:0048246">
    <property type="term" value="P:macrophage chemotaxis"/>
    <property type="evidence" value="ECO:0007669"/>
    <property type="project" value="TreeGrafter"/>
</dbReference>
<evidence type="ECO:0000256" key="9">
    <source>
        <dbReference type="ARBA" id="ARBA00023198"/>
    </source>
</evidence>
<comment type="similarity">
    <text evidence="4 12">Belongs to the IL-1 family.</text>
</comment>
<evidence type="ECO:0000256" key="1">
    <source>
        <dbReference type="ARBA" id="ARBA00004371"/>
    </source>
</evidence>
<keyword evidence="6" id="KW-0202">Cytokine</keyword>
<keyword evidence="10" id="KW-0458">Lysosome</keyword>
<dbReference type="GO" id="GO:0005615">
    <property type="term" value="C:extracellular space"/>
    <property type="evidence" value="ECO:0007669"/>
    <property type="project" value="UniProtKB-KW"/>
</dbReference>
<dbReference type="GO" id="GO:0042119">
    <property type="term" value="P:neutrophil activation"/>
    <property type="evidence" value="ECO:0007669"/>
    <property type="project" value="TreeGrafter"/>
</dbReference>
<keyword evidence="9" id="KW-0395">Inflammatory response</keyword>
<dbReference type="SMART" id="SM00125">
    <property type="entry name" value="IL1"/>
    <property type="match status" value="1"/>
</dbReference>
<evidence type="ECO:0000313" key="14">
    <source>
        <dbReference type="RefSeq" id="XP_029295446.1"/>
    </source>
</evidence>
<proteinExistence type="inferred from homology"/>
<dbReference type="Gene3D" id="2.80.10.50">
    <property type="match status" value="1"/>
</dbReference>
<dbReference type="InterPro" id="IPR008996">
    <property type="entry name" value="IL1/FGF"/>
</dbReference>
<dbReference type="InParanoid" id="A0A6J2QCS5"/>
<dbReference type="GO" id="GO:1901222">
    <property type="term" value="P:regulation of non-canonical NF-kappaB signal transduction"/>
    <property type="evidence" value="ECO:0007669"/>
    <property type="project" value="TreeGrafter"/>
</dbReference>
<evidence type="ECO:0000256" key="11">
    <source>
        <dbReference type="ARBA" id="ARBA00023246"/>
    </source>
</evidence>
<dbReference type="OrthoDB" id="9449069at2759"/>
<dbReference type="GO" id="GO:0005829">
    <property type="term" value="C:cytosol"/>
    <property type="evidence" value="ECO:0007669"/>
    <property type="project" value="UniProtKB-SubCell"/>
</dbReference>
<organism evidence="13 14">
    <name type="scientific">Cottoperca gobio</name>
    <name type="common">Frogmouth</name>
    <name type="synonym">Aphritis gobio</name>
    <dbReference type="NCBI Taxonomy" id="56716"/>
    <lineage>
        <taxon>Eukaryota</taxon>
        <taxon>Metazoa</taxon>
        <taxon>Chordata</taxon>
        <taxon>Craniata</taxon>
        <taxon>Vertebrata</taxon>
        <taxon>Euteleostomi</taxon>
        <taxon>Actinopterygii</taxon>
        <taxon>Neopterygii</taxon>
        <taxon>Teleostei</taxon>
        <taxon>Neoteleostei</taxon>
        <taxon>Acanthomorphata</taxon>
        <taxon>Eupercaria</taxon>
        <taxon>Perciformes</taxon>
        <taxon>Notothenioidei</taxon>
        <taxon>Bovichtidae</taxon>
        <taxon>Cottoperca</taxon>
    </lineage>
</organism>
<dbReference type="AlphaFoldDB" id="A0A6J2QCS5"/>
<reference evidence="14" key="1">
    <citation type="submission" date="2025-08" db="UniProtKB">
        <authorList>
            <consortium name="RefSeq"/>
        </authorList>
    </citation>
    <scope>IDENTIFICATION</scope>
</reference>
<dbReference type="PANTHER" id="PTHR10078:SF30">
    <property type="entry name" value="INTERLEUKIN-1 BETA"/>
    <property type="match status" value="1"/>
</dbReference>
<name>A0A6J2QCS5_COTGO</name>
<keyword evidence="11" id="KW-0497">Mitogen</keyword>
<dbReference type="Pfam" id="PF00340">
    <property type="entry name" value="IL1"/>
    <property type="match status" value="1"/>
</dbReference>
<evidence type="ECO:0000256" key="3">
    <source>
        <dbReference type="ARBA" id="ARBA00004550"/>
    </source>
</evidence>
<comment type="subcellular location">
    <subcellularLocation>
        <location evidence="2">Cytoplasm</location>
        <location evidence="2">Cytosol</location>
    </subcellularLocation>
    <subcellularLocation>
        <location evidence="1">Lysosome</location>
    </subcellularLocation>
    <subcellularLocation>
        <location evidence="3">Secreted</location>
        <location evidence="3">Extracellular exosome</location>
    </subcellularLocation>
</comment>
<evidence type="ECO:0000256" key="10">
    <source>
        <dbReference type="ARBA" id="ARBA00023228"/>
    </source>
</evidence>
<dbReference type="PRINTS" id="PR01357">
    <property type="entry name" value="INTRLEUKN1AB"/>
</dbReference>
<keyword evidence="5" id="KW-0963">Cytoplasm</keyword>
<dbReference type="Proteomes" id="UP000504630">
    <property type="component" value="Chromosome 9"/>
</dbReference>
<dbReference type="CTD" id="3553"/>
<sequence length="250" mass="28175">MDSEMNCDVSQMWSPNTSSGLDFEITHHPLTMRNVVNLIVAMERMKGSSSESVLSTEFRDEQLLNVIMDSIVEEQIMYECESAPPVQIRWTGEEQQSVTDSEKRSLVLVENSMELHAVTLQGGAEPRKVFLNMSTFLHPASTIEGRTVALGIKGKNLYLSCHMNGAEPTLHLEAVEDRSLLSINLDSNMVRFLFYKQDTGVNISTLMSVAFPDWYISTAEQTNKPVEMCQQSASRYQTFNISDIPEDVKH</sequence>
<evidence type="ECO:0000256" key="8">
    <source>
        <dbReference type="ARBA" id="ARBA00022620"/>
    </source>
</evidence>
<dbReference type="SUPFAM" id="SSF50353">
    <property type="entry name" value="Cytokine"/>
    <property type="match status" value="1"/>
</dbReference>
<dbReference type="KEGG" id="cgob:115013355"/>
<evidence type="ECO:0000256" key="12">
    <source>
        <dbReference type="RuleBase" id="RU003753"/>
    </source>
</evidence>
<dbReference type="PANTHER" id="PTHR10078">
    <property type="entry name" value="INTERLEUKIN-1 FAMILY MEMBER"/>
    <property type="match status" value="1"/>
</dbReference>
<dbReference type="GO" id="GO:0005764">
    <property type="term" value="C:lysosome"/>
    <property type="evidence" value="ECO:0007669"/>
    <property type="project" value="UniProtKB-SubCell"/>
</dbReference>
<evidence type="ECO:0000256" key="6">
    <source>
        <dbReference type="ARBA" id="ARBA00022514"/>
    </source>
</evidence>
<dbReference type="CDD" id="cd23296">
    <property type="entry name" value="beta-trefoil_IL1B"/>
    <property type="match status" value="1"/>
</dbReference>
<dbReference type="GO" id="GO:0001660">
    <property type="term" value="P:fever generation"/>
    <property type="evidence" value="ECO:0007669"/>
    <property type="project" value="UniProtKB-KW"/>
</dbReference>
<evidence type="ECO:0000256" key="5">
    <source>
        <dbReference type="ARBA" id="ARBA00022490"/>
    </source>
</evidence>
<dbReference type="GO" id="GO:0071222">
    <property type="term" value="P:cellular response to lipopolysaccharide"/>
    <property type="evidence" value="ECO:0007669"/>
    <property type="project" value="TreeGrafter"/>
</dbReference>
<evidence type="ECO:0000256" key="7">
    <source>
        <dbReference type="ARBA" id="ARBA00022525"/>
    </source>
</evidence>
<keyword evidence="8" id="KW-0666">Pyrogen</keyword>